<gene>
    <name evidence="1" type="ORF">DERYTH_LOCUS21486</name>
</gene>
<feature type="non-terminal residue" evidence="1">
    <location>
        <position position="97"/>
    </location>
</feature>
<keyword evidence="2" id="KW-1185">Reference proteome</keyword>
<protein>
    <submittedName>
        <fullName evidence="1">5725_t:CDS:1</fullName>
    </submittedName>
</protein>
<feature type="non-terminal residue" evidence="1">
    <location>
        <position position="1"/>
    </location>
</feature>
<comment type="caution">
    <text evidence="1">The sequence shown here is derived from an EMBL/GenBank/DDBJ whole genome shotgun (WGS) entry which is preliminary data.</text>
</comment>
<dbReference type="EMBL" id="CAJVPY010027501">
    <property type="protein sequence ID" value="CAG8791276.1"/>
    <property type="molecule type" value="Genomic_DNA"/>
</dbReference>
<evidence type="ECO:0000313" key="2">
    <source>
        <dbReference type="Proteomes" id="UP000789405"/>
    </source>
</evidence>
<evidence type="ECO:0000313" key="1">
    <source>
        <dbReference type="EMBL" id="CAG8791276.1"/>
    </source>
</evidence>
<sequence length="97" mass="11068">NLSLTKISNDQLSEEAADESNMSFKYEGICNFEYNFDENIMENENAFSNENDTEEEENTVNFLSIISYFPSQETSTKKTLKPNAIQKKKKIGLLIVG</sequence>
<dbReference type="AlphaFoldDB" id="A0A9N9JPG4"/>
<name>A0A9N9JPG4_9GLOM</name>
<organism evidence="1 2">
    <name type="scientific">Dentiscutata erythropus</name>
    <dbReference type="NCBI Taxonomy" id="1348616"/>
    <lineage>
        <taxon>Eukaryota</taxon>
        <taxon>Fungi</taxon>
        <taxon>Fungi incertae sedis</taxon>
        <taxon>Mucoromycota</taxon>
        <taxon>Glomeromycotina</taxon>
        <taxon>Glomeromycetes</taxon>
        <taxon>Diversisporales</taxon>
        <taxon>Gigasporaceae</taxon>
        <taxon>Dentiscutata</taxon>
    </lineage>
</organism>
<reference evidence="1" key="1">
    <citation type="submission" date="2021-06" db="EMBL/GenBank/DDBJ databases">
        <authorList>
            <person name="Kallberg Y."/>
            <person name="Tangrot J."/>
            <person name="Rosling A."/>
        </authorList>
    </citation>
    <scope>NUCLEOTIDE SEQUENCE</scope>
    <source>
        <strain evidence="1">MA453B</strain>
    </source>
</reference>
<dbReference type="Proteomes" id="UP000789405">
    <property type="component" value="Unassembled WGS sequence"/>
</dbReference>
<proteinExistence type="predicted"/>
<accession>A0A9N9JPG4</accession>